<dbReference type="InterPro" id="IPR010836">
    <property type="entry name" value="SapC"/>
</dbReference>
<protein>
    <submittedName>
        <fullName evidence="1">SapC family protein</fullName>
    </submittedName>
</protein>
<comment type="caution">
    <text evidence="1">The sequence shown here is derived from an EMBL/GenBank/DDBJ whole genome shotgun (WGS) entry which is preliminary data.</text>
</comment>
<sequence>MDTCIAQPLDSSRHRTLRVGAFPDYSHSSRQQHAILGWSEIALAAADYPLALLKHTETGQFNVVALYGFQPGRNLYVAGSHWYATYIPQNSLRYPFFVSATGALGMAIDERSEVFGVPDGDRLFDDAGDPTPYAKQLATALSKLRQDFEDMRAFVNELTQLQLVRPLEVILRMEDGAEARVGGLYSISDRAQSSLPAESVVRLHRAGYLQALSILMASLAQINRLQQLHNAQSDPRIRELDLVLRD</sequence>
<reference evidence="1 2" key="1">
    <citation type="journal article" date="2021" name="Int. J. Syst. Evol. Microbiol.">
        <title>Steroidobacter gossypii sp. nov., isolated from soil of cotton cropping field.</title>
        <authorList>
            <person name="Huang R."/>
            <person name="Yang S."/>
            <person name="Zhen C."/>
            <person name="Liu W."/>
        </authorList>
    </citation>
    <scope>NUCLEOTIDE SEQUENCE [LARGE SCALE GENOMIC DNA]</scope>
    <source>
        <strain evidence="1 2">S1-65</strain>
    </source>
</reference>
<proteinExistence type="predicted"/>
<dbReference type="Pfam" id="PF07277">
    <property type="entry name" value="SapC"/>
    <property type="match status" value="1"/>
</dbReference>
<name>A0ABS1WW42_9GAMM</name>
<accession>A0ABS1WW42</accession>
<dbReference type="EMBL" id="JAEVLS010000002">
    <property type="protein sequence ID" value="MBM0105179.1"/>
    <property type="molecule type" value="Genomic_DNA"/>
</dbReference>
<evidence type="ECO:0000313" key="2">
    <source>
        <dbReference type="Proteomes" id="UP000661077"/>
    </source>
</evidence>
<gene>
    <name evidence="1" type="ORF">JM946_10475</name>
</gene>
<dbReference type="Proteomes" id="UP000661077">
    <property type="component" value="Unassembled WGS sequence"/>
</dbReference>
<evidence type="ECO:0000313" key="1">
    <source>
        <dbReference type="EMBL" id="MBM0105179.1"/>
    </source>
</evidence>
<keyword evidence="2" id="KW-1185">Reference proteome</keyword>
<organism evidence="1 2">
    <name type="scientific">Steroidobacter gossypii</name>
    <dbReference type="NCBI Taxonomy" id="2805490"/>
    <lineage>
        <taxon>Bacteria</taxon>
        <taxon>Pseudomonadati</taxon>
        <taxon>Pseudomonadota</taxon>
        <taxon>Gammaproteobacteria</taxon>
        <taxon>Steroidobacterales</taxon>
        <taxon>Steroidobacteraceae</taxon>
        <taxon>Steroidobacter</taxon>
    </lineage>
</organism>